<keyword evidence="2" id="KW-1185">Reference proteome</keyword>
<accession>A0AAX0YTH1</accession>
<evidence type="ECO:0000313" key="1">
    <source>
        <dbReference type="EMBL" id="PSX44001.1"/>
    </source>
</evidence>
<dbReference type="Proteomes" id="UP000240728">
    <property type="component" value="Unassembled WGS sequence"/>
</dbReference>
<protein>
    <submittedName>
        <fullName evidence="1">Uncharacterized protein</fullName>
    </submittedName>
</protein>
<gene>
    <name evidence="1" type="ORF">C0W53_15325</name>
</gene>
<dbReference type="EMBL" id="PYOZ01000010">
    <property type="protein sequence ID" value="PSX44001.1"/>
    <property type="molecule type" value="Genomic_DNA"/>
</dbReference>
<comment type="caution">
    <text evidence="1">The sequence shown here is derived from an EMBL/GenBank/DDBJ whole genome shotgun (WGS) entry which is preliminary data.</text>
</comment>
<dbReference type="AlphaFoldDB" id="A0AAX0YTH1"/>
<proteinExistence type="predicted"/>
<reference evidence="1 2" key="1">
    <citation type="submission" date="2018-01" db="EMBL/GenBank/DDBJ databases">
        <title>Whole genome sequencing of Histamine producing bacteria.</title>
        <authorList>
            <person name="Butler K."/>
        </authorList>
    </citation>
    <scope>NUCLEOTIDE SEQUENCE [LARGE SCALE GENOMIC DNA]</scope>
    <source>
        <strain evidence="1 2">A1-4</strain>
    </source>
</reference>
<name>A0AAX0YTH1_9GAMM</name>
<dbReference type="RefSeq" id="WP_045043180.1">
    <property type="nucleotide sequence ID" value="NZ_JZTB01000014.1"/>
</dbReference>
<sequence length="295" mass="34535">MHTLPSNCRSFVAAAVQSYYIEAPEFNLCDEVINYARDKTNKYIQDAEDYGAEYILAISSISIELFKSKSLHTTDNTGMGTAVGILLSHAIRSCEPSHCRSFFETKDDFIWWLQLDRTTKNQFISYIQNTTPDKFILNNRIINNMSSIIKTFQFIIELIYDGVRDSSIKHIMKDPSISSELLNNFRGDHVINQKLTIKLETQLSKIFSRTSFFEDQFRKPIESTKIEDKIEMLRYLKSYCDDVSYALLITFIRKETKRLMSANEFNIRMHHMARLYLAPNPKFQNELDNWVKHKK</sequence>
<evidence type="ECO:0000313" key="2">
    <source>
        <dbReference type="Proteomes" id="UP000240728"/>
    </source>
</evidence>
<organism evidence="1 2">
    <name type="scientific">Photobacterium kishitanii</name>
    <dbReference type="NCBI Taxonomy" id="318456"/>
    <lineage>
        <taxon>Bacteria</taxon>
        <taxon>Pseudomonadati</taxon>
        <taxon>Pseudomonadota</taxon>
        <taxon>Gammaproteobacteria</taxon>
        <taxon>Vibrionales</taxon>
        <taxon>Vibrionaceae</taxon>
        <taxon>Photobacterium</taxon>
    </lineage>
</organism>